<evidence type="ECO:0000313" key="1">
    <source>
        <dbReference type="EMBL" id="CAF2093589.1"/>
    </source>
</evidence>
<organism evidence="1">
    <name type="scientific">Brassica napus</name>
    <name type="common">Rape</name>
    <dbReference type="NCBI Taxonomy" id="3708"/>
    <lineage>
        <taxon>Eukaryota</taxon>
        <taxon>Viridiplantae</taxon>
        <taxon>Streptophyta</taxon>
        <taxon>Embryophyta</taxon>
        <taxon>Tracheophyta</taxon>
        <taxon>Spermatophyta</taxon>
        <taxon>Magnoliopsida</taxon>
        <taxon>eudicotyledons</taxon>
        <taxon>Gunneridae</taxon>
        <taxon>Pentapetalae</taxon>
        <taxon>rosids</taxon>
        <taxon>malvids</taxon>
        <taxon>Brassicales</taxon>
        <taxon>Brassicaceae</taxon>
        <taxon>Brassiceae</taxon>
        <taxon>Brassica</taxon>
    </lineage>
</organism>
<dbReference type="Proteomes" id="UP001295469">
    <property type="component" value="Chromosome A05"/>
</dbReference>
<sequence>MTRGVMLKAPYGDVQYKPLKDILQDNFSTAFQTFSLYLWRRKRFIFFLFNSEITMTILCNNGRKRDKRRRKEKEKLKEENHHNHHQCCCYCVLPTFSIVRGIKRCLFLSCYPFIRCLGYEDRRHRHHLHNHNHFL</sequence>
<reference evidence="1" key="1">
    <citation type="submission" date="2021-01" db="EMBL/GenBank/DDBJ databases">
        <authorList>
            <consortium name="Genoscope - CEA"/>
            <person name="William W."/>
        </authorList>
    </citation>
    <scope>NUCLEOTIDE SEQUENCE</scope>
</reference>
<protein>
    <submittedName>
        <fullName evidence="1">(rape) hypothetical protein</fullName>
    </submittedName>
</protein>
<accession>A0A816T0W9</accession>
<proteinExistence type="predicted"/>
<gene>
    <name evidence="1" type="ORF">DARMORV10_A05P01850.1</name>
</gene>
<dbReference type="EMBL" id="HG994359">
    <property type="protein sequence ID" value="CAF2093589.1"/>
    <property type="molecule type" value="Genomic_DNA"/>
</dbReference>
<dbReference type="AlphaFoldDB" id="A0A816T0W9"/>
<name>A0A816T0W9_BRANA</name>